<dbReference type="PROSITE" id="PS50893">
    <property type="entry name" value="ABC_TRANSPORTER_2"/>
    <property type="match status" value="1"/>
</dbReference>
<reference evidence="6 7" key="1">
    <citation type="submission" date="2016-10" db="EMBL/GenBank/DDBJ databases">
        <authorList>
            <person name="de Groot N.N."/>
        </authorList>
    </citation>
    <scope>NUCLEOTIDE SEQUENCE [LARGE SCALE GENOMIC DNA]</scope>
    <source>
        <strain evidence="7">P4B,CCM 7963,CECT 7998,DSM 25260,IBRC-M 10614,KCTC 13821</strain>
    </source>
</reference>
<evidence type="ECO:0000256" key="1">
    <source>
        <dbReference type="ARBA" id="ARBA00005417"/>
    </source>
</evidence>
<dbReference type="InterPro" id="IPR003439">
    <property type="entry name" value="ABC_transporter-like_ATP-bd"/>
</dbReference>
<dbReference type="Pfam" id="PF08352">
    <property type="entry name" value="oligo_HPY"/>
    <property type="match status" value="1"/>
</dbReference>
<dbReference type="InterPro" id="IPR013563">
    <property type="entry name" value="Oligopep_ABC_C"/>
</dbReference>
<dbReference type="InterPro" id="IPR003593">
    <property type="entry name" value="AAA+_ATPase"/>
</dbReference>
<organism evidence="6 7">
    <name type="scientific">Alteribacillus bidgolensis</name>
    <dbReference type="NCBI Taxonomy" id="930129"/>
    <lineage>
        <taxon>Bacteria</taxon>
        <taxon>Bacillati</taxon>
        <taxon>Bacillota</taxon>
        <taxon>Bacilli</taxon>
        <taxon>Bacillales</taxon>
        <taxon>Bacillaceae</taxon>
        <taxon>Alteribacillus</taxon>
    </lineage>
</organism>
<dbReference type="OrthoDB" id="9802264at2"/>
<dbReference type="RefSeq" id="WP_091585783.1">
    <property type="nucleotide sequence ID" value="NZ_FNDU01000007.1"/>
</dbReference>
<dbReference type="InterPro" id="IPR017871">
    <property type="entry name" value="ABC_transporter-like_CS"/>
</dbReference>
<dbReference type="GO" id="GO:0055085">
    <property type="term" value="P:transmembrane transport"/>
    <property type="evidence" value="ECO:0007669"/>
    <property type="project" value="UniProtKB-ARBA"/>
</dbReference>
<dbReference type="Gene3D" id="3.40.50.300">
    <property type="entry name" value="P-loop containing nucleotide triphosphate hydrolases"/>
    <property type="match status" value="1"/>
</dbReference>
<dbReference type="InterPro" id="IPR027417">
    <property type="entry name" value="P-loop_NTPase"/>
</dbReference>
<dbReference type="STRING" id="930129.SAMN05216352_10796"/>
<gene>
    <name evidence="6" type="ORF">SAMN05216352_10796</name>
</gene>
<evidence type="ECO:0000256" key="2">
    <source>
        <dbReference type="ARBA" id="ARBA00022448"/>
    </source>
</evidence>
<dbReference type="EMBL" id="FNDU01000007">
    <property type="protein sequence ID" value="SDI39339.1"/>
    <property type="molecule type" value="Genomic_DNA"/>
</dbReference>
<keyword evidence="4 6" id="KW-0067">ATP-binding</keyword>
<dbReference type="SUPFAM" id="SSF52540">
    <property type="entry name" value="P-loop containing nucleoside triphosphate hydrolases"/>
    <property type="match status" value="1"/>
</dbReference>
<keyword evidence="2" id="KW-0813">Transport</keyword>
<feature type="domain" description="ABC transporter" evidence="5">
    <location>
        <begin position="9"/>
        <end position="259"/>
    </location>
</feature>
<dbReference type="PANTHER" id="PTHR43776">
    <property type="entry name" value="TRANSPORT ATP-BINDING PROTEIN"/>
    <property type="match status" value="1"/>
</dbReference>
<dbReference type="NCBIfam" id="TIGR01727">
    <property type="entry name" value="oligo_HPY"/>
    <property type="match status" value="1"/>
</dbReference>
<dbReference type="GO" id="GO:0015833">
    <property type="term" value="P:peptide transport"/>
    <property type="evidence" value="ECO:0007669"/>
    <property type="project" value="InterPro"/>
</dbReference>
<evidence type="ECO:0000256" key="3">
    <source>
        <dbReference type="ARBA" id="ARBA00022741"/>
    </source>
</evidence>
<comment type="similarity">
    <text evidence="1">Belongs to the ABC transporter superfamily.</text>
</comment>
<name>A0A1G8K7K1_9BACI</name>
<dbReference type="PROSITE" id="PS00211">
    <property type="entry name" value="ABC_TRANSPORTER_1"/>
    <property type="match status" value="1"/>
</dbReference>
<dbReference type="SMART" id="SM00382">
    <property type="entry name" value="AAA"/>
    <property type="match status" value="1"/>
</dbReference>
<keyword evidence="3" id="KW-0547">Nucleotide-binding</keyword>
<dbReference type="CDD" id="cd03257">
    <property type="entry name" value="ABC_NikE_OppD_transporters"/>
    <property type="match status" value="1"/>
</dbReference>
<dbReference type="InterPro" id="IPR050319">
    <property type="entry name" value="ABC_transp_ATP-bind"/>
</dbReference>
<dbReference type="FunFam" id="3.40.50.300:FF:000016">
    <property type="entry name" value="Oligopeptide ABC transporter ATP-binding component"/>
    <property type="match status" value="1"/>
</dbReference>
<evidence type="ECO:0000313" key="7">
    <source>
        <dbReference type="Proteomes" id="UP000199017"/>
    </source>
</evidence>
<keyword evidence="7" id="KW-1185">Reference proteome</keyword>
<accession>A0A1G8K7K1</accession>
<evidence type="ECO:0000313" key="6">
    <source>
        <dbReference type="EMBL" id="SDI39339.1"/>
    </source>
</evidence>
<evidence type="ECO:0000259" key="5">
    <source>
        <dbReference type="PROSITE" id="PS50893"/>
    </source>
</evidence>
<dbReference type="Proteomes" id="UP000199017">
    <property type="component" value="Unassembled WGS sequence"/>
</dbReference>
<evidence type="ECO:0000256" key="4">
    <source>
        <dbReference type="ARBA" id="ARBA00022840"/>
    </source>
</evidence>
<dbReference type="Pfam" id="PF00005">
    <property type="entry name" value="ABC_tran"/>
    <property type="match status" value="1"/>
</dbReference>
<proteinExistence type="inferred from homology"/>
<dbReference type="GO" id="GO:0005524">
    <property type="term" value="F:ATP binding"/>
    <property type="evidence" value="ECO:0007669"/>
    <property type="project" value="UniProtKB-KW"/>
</dbReference>
<sequence length="344" mass="38458">MASENSPLLEISEIKKYFDVSKGIFKKKKQYLKAVDRVNLTLNKGETVGIVGESGCGKSTLANIVMGALPPDEGKIIFDNTDIYSLSKKELKEKRRGFQMVFQDPSSSLNPRMTVFDIIAEPLKSFNIVKGKQLIEEVEKLLSIVGLDISYKERYAHEFSGGQRQRIVIARALALKPKLIVCDEPVSALDVSIQAQILNLLRELQDKYHLAYLFIGHGLPSVHYISDRIAVMYLGEIVETGKKDIIFERPAHPYTRALLSSVPVPDPDYQTENKLEEAEILGDLPNPIDPPSGCKFHTRCPVAQDICKQKPPVLLSIGDNQQTACHFPITKSMEETNVYKASIN</sequence>
<dbReference type="AlphaFoldDB" id="A0A1G8K7K1"/>
<dbReference type="GO" id="GO:0016887">
    <property type="term" value="F:ATP hydrolysis activity"/>
    <property type="evidence" value="ECO:0007669"/>
    <property type="project" value="InterPro"/>
</dbReference>
<protein>
    <submittedName>
        <fullName evidence="6">Peptide/nickel transport system ATP-binding protein</fullName>
    </submittedName>
</protein>